<feature type="region of interest" description="Disordered" evidence="1">
    <location>
        <begin position="260"/>
        <end position="288"/>
    </location>
</feature>
<dbReference type="EMBL" id="BGZK01000753">
    <property type="protein sequence ID" value="GBP59116.1"/>
    <property type="molecule type" value="Genomic_DNA"/>
</dbReference>
<evidence type="ECO:0000313" key="2">
    <source>
        <dbReference type="EMBL" id="GBP59116.1"/>
    </source>
</evidence>
<dbReference type="AlphaFoldDB" id="A0A4C1X5R1"/>
<evidence type="ECO:0000313" key="3">
    <source>
        <dbReference type="Proteomes" id="UP000299102"/>
    </source>
</evidence>
<reference evidence="2 3" key="1">
    <citation type="journal article" date="2019" name="Commun. Biol.">
        <title>The bagworm genome reveals a unique fibroin gene that provides high tensile strength.</title>
        <authorList>
            <person name="Kono N."/>
            <person name="Nakamura H."/>
            <person name="Ohtoshi R."/>
            <person name="Tomita M."/>
            <person name="Numata K."/>
            <person name="Arakawa K."/>
        </authorList>
    </citation>
    <scope>NUCLEOTIDE SEQUENCE [LARGE SCALE GENOMIC DNA]</scope>
</reference>
<feature type="compositionally biased region" description="Polar residues" evidence="1">
    <location>
        <begin position="276"/>
        <end position="288"/>
    </location>
</feature>
<keyword evidence="3" id="KW-1185">Reference proteome</keyword>
<comment type="caution">
    <text evidence="2">The sequence shown here is derived from an EMBL/GenBank/DDBJ whole genome shotgun (WGS) entry which is preliminary data.</text>
</comment>
<dbReference type="Proteomes" id="UP000299102">
    <property type="component" value="Unassembled WGS sequence"/>
</dbReference>
<gene>
    <name evidence="2" type="ORF">EVAR_44356_1</name>
</gene>
<accession>A0A4C1X5R1</accession>
<organism evidence="2 3">
    <name type="scientific">Eumeta variegata</name>
    <name type="common">Bagworm moth</name>
    <name type="synonym">Eumeta japonica</name>
    <dbReference type="NCBI Taxonomy" id="151549"/>
    <lineage>
        <taxon>Eukaryota</taxon>
        <taxon>Metazoa</taxon>
        <taxon>Ecdysozoa</taxon>
        <taxon>Arthropoda</taxon>
        <taxon>Hexapoda</taxon>
        <taxon>Insecta</taxon>
        <taxon>Pterygota</taxon>
        <taxon>Neoptera</taxon>
        <taxon>Endopterygota</taxon>
        <taxon>Lepidoptera</taxon>
        <taxon>Glossata</taxon>
        <taxon>Ditrysia</taxon>
        <taxon>Tineoidea</taxon>
        <taxon>Psychidae</taxon>
        <taxon>Oiketicinae</taxon>
        <taxon>Eumeta</taxon>
    </lineage>
</organism>
<name>A0A4C1X5R1_EUMVA</name>
<evidence type="ECO:0000256" key="1">
    <source>
        <dbReference type="SAM" id="MobiDB-lite"/>
    </source>
</evidence>
<feature type="region of interest" description="Disordered" evidence="1">
    <location>
        <begin position="30"/>
        <end position="62"/>
    </location>
</feature>
<proteinExistence type="predicted"/>
<sequence length="324" mass="35565">MARVEREPSLGGSRGGRGEVVCTHGGHISGIREESTPVPGRNFGDDAAAAGGRGRRARRRTPPTERCAVAGYSAKAFRVLISLVAFAHAALCCMKVQGPFIDPTSETLPLATYRGELGLKPPTLERCESWLLLTAVSEATATYVFHETRSMWLKPSIYKTTSHFAAYVSDGPIYRMDFCYRFIVAALYHEANEETEYSEYDISPDIAGADIIGTKLLFREVARAPRYLYCDLSPPVDLHITSPSRRCVGRKHSVIGGWRCGSRAPRPPPLKRQTINKEPTSRRGSQLQARCTPAALEVPALMKHFHGTLVGGSARLAQSDLPHE</sequence>
<protein>
    <submittedName>
        <fullName evidence="2">Uncharacterized protein</fullName>
    </submittedName>
</protein>